<evidence type="ECO:0000313" key="2">
    <source>
        <dbReference type="Proteomes" id="UP000031012"/>
    </source>
</evidence>
<sequence length="149" mass="16760">MNTYHFTVVVRDARSDLADLEDKFFEAGCDDALLCSYNDTIYLEFDREAESAVQAIRSALDNIRSLGFSDLVVEEQGFSVLSEMADRAGMSRQALSLYAQNKRGDGNFPKPMYGLSSKSAMYSWPEVATWLFNQGKLEKTHYEVAKATI</sequence>
<dbReference type="AlphaFoldDB" id="A0A0B2UH95"/>
<protein>
    <submittedName>
        <fullName evidence="1">Uncharacterized protein</fullName>
    </submittedName>
</protein>
<dbReference type="Proteomes" id="UP000031012">
    <property type="component" value="Unassembled WGS sequence"/>
</dbReference>
<accession>A0A0B2UH95</accession>
<organism evidence="1 2">
    <name type="scientific">Acinetobacter oleivorans</name>
    <dbReference type="NCBI Taxonomy" id="1148157"/>
    <lineage>
        <taxon>Bacteria</taxon>
        <taxon>Pseudomonadati</taxon>
        <taxon>Pseudomonadota</taxon>
        <taxon>Gammaproteobacteria</taxon>
        <taxon>Moraxellales</taxon>
        <taxon>Moraxellaceae</taxon>
        <taxon>Acinetobacter</taxon>
    </lineage>
</organism>
<comment type="caution">
    <text evidence="1">The sequence shown here is derived from an EMBL/GenBank/DDBJ whole genome shotgun (WGS) entry which is preliminary data.</text>
</comment>
<dbReference type="EMBL" id="JHQK01000001">
    <property type="protein sequence ID" value="KHN68698.1"/>
    <property type="molecule type" value="Genomic_DNA"/>
</dbReference>
<reference evidence="1 2" key="1">
    <citation type="submission" date="2014-03" db="EMBL/GenBank/DDBJ databases">
        <title>Genome sequence of the diesel-degrader and plant-growth promoter Acinetobacter oleivorans PF-1 isolated from the roots of poplar tree.</title>
        <authorList>
            <person name="Gkorezis P."/>
            <person name="van Hamme J."/>
            <person name="Rineau F."/>
            <person name="Vangronsveld J."/>
            <person name="Francetti A."/>
        </authorList>
    </citation>
    <scope>NUCLEOTIDE SEQUENCE [LARGE SCALE GENOMIC DNA]</scope>
    <source>
        <strain evidence="1 2">PF1</strain>
    </source>
</reference>
<gene>
    <name evidence="1" type="ORF">DH17_00325</name>
</gene>
<evidence type="ECO:0000313" key="1">
    <source>
        <dbReference type="EMBL" id="KHN68698.1"/>
    </source>
</evidence>
<proteinExistence type="predicted"/>
<name>A0A0B2UH95_9GAMM</name>